<gene>
    <name evidence="4 8" type="primary">rplL</name>
    <name evidence="8" type="ORF">V7x_46080</name>
</gene>
<evidence type="ECO:0000256" key="2">
    <source>
        <dbReference type="ARBA" id="ARBA00022980"/>
    </source>
</evidence>
<dbReference type="Pfam" id="PF00542">
    <property type="entry name" value="Ribosomal_L12"/>
    <property type="match status" value="1"/>
</dbReference>
<dbReference type="GO" id="GO:0006412">
    <property type="term" value="P:translation"/>
    <property type="evidence" value="ECO:0007669"/>
    <property type="project" value="UniProtKB-UniRule"/>
</dbReference>
<protein>
    <recommendedName>
        <fullName evidence="4">Large ribosomal subunit protein bL12</fullName>
    </recommendedName>
</protein>
<dbReference type="OrthoDB" id="9811748at2"/>
<reference evidence="8 9" key="1">
    <citation type="submission" date="2019-02" db="EMBL/GenBank/DDBJ databases">
        <title>Deep-cultivation of Planctomycetes and their phenomic and genomic characterization uncovers novel biology.</title>
        <authorList>
            <person name="Wiegand S."/>
            <person name="Jogler M."/>
            <person name="Boedeker C."/>
            <person name="Pinto D."/>
            <person name="Vollmers J."/>
            <person name="Rivas-Marin E."/>
            <person name="Kohn T."/>
            <person name="Peeters S.H."/>
            <person name="Heuer A."/>
            <person name="Rast P."/>
            <person name="Oberbeckmann S."/>
            <person name="Bunk B."/>
            <person name="Jeske O."/>
            <person name="Meyerdierks A."/>
            <person name="Storesund J.E."/>
            <person name="Kallscheuer N."/>
            <person name="Luecker S."/>
            <person name="Lage O.M."/>
            <person name="Pohl T."/>
            <person name="Merkel B.J."/>
            <person name="Hornburger P."/>
            <person name="Mueller R.-W."/>
            <person name="Bruemmer F."/>
            <person name="Labrenz M."/>
            <person name="Spormann A.M."/>
            <person name="Op Den Camp H."/>
            <person name="Overmann J."/>
            <person name="Amann R."/>
            <person name="Jetten M.S.M."/>
            <person name="Mascher T."/>
            <person name="Medema M.H."/>
            <person name="Devos D.P."/>
            <person name="Kaster A.-K."/>
            <person name="Ovreas L."/>
            <person name="Rohde M."/>
            <person name="Galperin M.Y."/>
            <person name="Jogler C."/>
        </authorList>
    </citation>
    <scope>NUCLEOTIDE SEQUENCE [LARGE SCALE GENOMIC DNA]</scope>
    <source>
        <strain evidence="8 9">V7</strain>
    </source>
</reference>
<dbReference type="Proteomes" id="UP000316476">
    <property type="component" value="Unassembled WGS sequence"/>
</dbReference>
<dbReference type="SUPFAM" id="SSF48300">
    <property type="entry name" value="Ribosomal protein L7/12, oligomerisation (N-terminal) domain"/>
    <property type="match status" value="1"/>
</dbReference>
<dbReference type="InterPro" id="IPR036235">
    <property type="entry name" value="Ribosomal_bL12_oligo_N_sf"/>
</dbReference>
<dbReference type="PANTHER" id="PTHR45987">
    <property type="entry name" value="39S RIBOSOMAL PROTEIN L12"/>
    <property type="match status" value="1"/>
</dbReference>
<proteinExistence type="inferred from homology"/>
<dbReference type="InterPro" id="IPR008932">
    <property type="entry name" value="Ribosomal_bL12_oligo"/>
</dbReference>
<sequence>MSEEATAVAEYSAETKEMGDKIAEMTLKQAKELSDYLKDVHGIEPAAGGGAVVMAGGGAGADGGGAAEAEKTEFDVVLTSFGDKKLNVVKVVKNITGASLMEAKKMVEGVPATLKEGVSKEDAEKVKTEVEEAGGSVELK</sequence>
<name>A0A5C6FRV6_9PLAN</name>
<dbReference type="RefSeq" id="WP_146415588.1">
    <property type="nucleotide sequence ID" value="NZ_SJPZ01000002.1"/>
</dbReference>
<dbReference type="Gene3D" id="3.30.1390.10">
    <property type="match status" value="1"/>
</dbReference>
<dbReference type="GO" id="GO:0003729">
    <property type="term" value="F:mRNA binding"/>
    <property type="evidence" value="ECO:0007669"/>
    <property type="project" value="TreeGrafter"/>
</dbReference>
<feature type="region of interest" description="Disordered" evidence="5">
    <location>
        <begin position="117"/>
        <end position="140"/>
    </location>
</feature>
<keyword evidence="3 4" id="KW-0687">Ribonucleoprotein</keyword>
<dbReference type="InterPro" id="IPR013823">
    <property type="entry name" value="Ribosomal_bL12_C"/>
</dbReference>
<evidence type="ECO:0000256" key="5">
    <source>
        <dbReference type="SAM" id="MobiDB-lite"/>
    </source>
</evidence>
<evidence type="ECO:0000259" key="7">
    <source>
        <dbReference type="Pfam" id="PF16320"/>
    </source>
</evidence>
<organism evidence="8 9">
    <name type="scientific">Crateriforma conspicua</name>
    <dbReference type="NCBI Taxonomy" id="2527996"/>
    <lineage>
        <taxon>Bacteria</taxon>
        <taxon>Pseudomonadati</taxon>
        <taxon>Planctomycetota</taxon>
        <taxon>Planctomycetia</taxon>
        <taxon>Planctomycetales</taxon>
        <taxon>Planctomycetaceae</taxon>
        <taxon>Crateriforma</taxon>
    </lineage>
</organism>
<dbReference type="AlphaFoldDB" id="A0A5C6FRV6"/>
<comment type="similarity">
    <text evidence="1 4">Belongs to the bacterial ribosomal protein bL12 family.</text>
</comment>
<dbReference type="FunFam" id="3.30.1390.10:FF:000001">
    <property type="entry name" value="50S ribosomal protein L7/L12"/>
    <property type="match status" value="1"/>
</dbReference>
<dbReference type="EMBL" id="SJPZ01000002">
    <property type="protein sequence ID" value="TWU62871.1"/>
    <property type="molecule type" value="Genomic_DNA"/>
</dbReference>
<comment type="function">
    <text evidence="4">Forms part of the ribosomal stalk which helps the ribosome interact with GTP-bound translation factors. Is thus essential for accurate translation.</text>
</comment>
<dbReference type="NCBIfam" id="TIGR00855">
    <property type="entry name" value="L12"/>
    <property type="match status" value="1"/>
</dbReference>
<evidence type="ECO:0000256" key="3">
    <source>
        <dbReference type="ARBA" id="ARBA00023274"/>
    </source>
</evidence>
<evidence type="ECO:0000313" key="8">
    <source>
        <dbReference type="EMBL" id="TWU62871.1"/>
    </source>
</evidence>
<dbReference type="GO" id="GO:0003735">
    <property type="term" value="F:structural constituent of ribosome"/>
    <property type="evidence" value="ECO:0007669"/>
    <property type="project" value="InterPro"/>
</dbReference>
<dbReference type="Gene3D" id="1.20.5.710">
    <property type="entry name" value="Single helix bin"/>
    <property type="match status" value="1"/>
</dbReference>
<dbReference type="PANTHER" id="PTHR45987:SF4">
    <property type="entry name" value="LARGE RIBOSOMAL SUBUNIT PROTEIN BL12M"/>
    <property type="match status" value="1"/>
</dbReference>
<dbReference type="InterPro" id="IPR000206">
    <property type="entry name" value="Ribosomal_bL12"/>
</dbReference>
<dbReference type="InterPro" id="IPR014719">
    <property type="entry name" value="Ribosomal_bL12_C/ClpS-like"/>
</dbReference>
<dbReference type="GO" id="GO:0022625">
    <property type="term" value="C:cytosolic large ribosomal subunit"/>
    <property type="evidence" value="ECO:0007669"/>
    <property type="project" value="TreeGrafter"/>
</dbReference>
<evidence type="ECO:0000313" key="9">
    <source>
        <dbReference type="Proteomes" id="UP000316476"/>
    </source>
</evidence>
<comment type="caution">
    <text evidence="8">The sequence shown here is derived from an EMBL/GenBank/DDBJ whole genome shotgun (WGS) entry which is preliminary data.</text>
</comment>
<comment type="subunit">
    <text evidence="4">Homodimer. Part of the ribosomal stalk of the 50S ribosomal subunit. Forms a multimeric L10(L12)X complex, where L10 forms an elongated spine to which 2 to 4 L12 dimers bind in a sequential fashion. Binds GTP-bound translation factors.</text>
</comment>
<evidence type="ECO:0000256" key="1">
    <source>
        <dbReference type="ARBA" id="ARBA00007197"/>
    </source>
</evidence>
<feature type="domain" description="Large ribosomal subunit protein bL12 C-terminal" evidence="6">
    <location>
        <begin position="74"/>
        <end position="140"/>
    </location>
</feature>
<accession>A0A5C6FRV6</accession>
<evidence type="ECO:0000256" key="4">
    <source>
        <dbReference type="HAMAP-Rule" id="MF_00368"/>
    </source>
</evidence>
<dbReference type="HAMAP" id="MF_00368">
    <property type="entry name" value="Ribosomal_bL12"/>
    <property type="match status" value="1"/>
</dbReference>
<dbReference type="Pfam" id="PF16320">
    <property type="entry name" value="Ribosomal_L12_N"/>
    <property type="match status" value="1"/>
</dbReference>
<dbReference type="CDD" id="cd00387">
    <property type="entry name" value="Ribosomal_L7_L12"/>
    <property type="match status" value="1"/>
</dbReference>
<feature type="domain" description="Large ribosomal subunit protein bL12 oligomerization" evidence="7">
    <location>
        <begin position="16"/>
        <end position="61"/>
    </location>
</feature>
<dbReference type="SUPFAM" id="SSF54736">
    <property type="entry name" value="ClpS-like"/>
    <property type="match status" value="1"/>
</dbReference>
<evidence type="ECO:0000259" key="6">
    <source>
        <dbReference type="Pfam" id="PF00542"/>
    </source>
</evidence>
<keyword evidence="2 4" id="KW-0689">Ribosomal protein</keyword>
<feature type="compositionally biased region" description="Basic and acidic residues" evidence="5">
    <location>
        <begin position="117"/>
        <end position="130"/>
    </location>
</feature>